<keyword evidence="1" id="KW-0805">Transcription regulation</keyword>
<evidence type="ECO:0000259" key="4">
    <source>
        <dbReference type="PROSITE" id="PS50932"/>
    </source>
</evidence>
<dbReference type="AlphaFoldDB" id="A0A1H5WWM2"/>
<dbReference type="PANTHER" id="PTHR30146:SF120">
    <property type="entry name" value="ALANINE RACEMASE"/>
    <property type="match status" value="1"/>
</dbReference>
<sequence length="341" mass="37895">MAPENNKKRVTIKEIAQQTNLSVATVGRAFASPEQVKPDTLQVIMGVAKELGYQPNQAGKALRTGKSYEIAIMLPFDRQGAASTMGAAQYDLIAGFSKTLHCHGYNMKLLPYTSKQEMTEVFENYLAKYRPDAFVVTQLEPQDARIAQLDKKQIPTITFGQSDLDSKVHCFDFDNYAFTFNAVEKLVAMGKKRITYLAADDNYTHYLNQLEGFSAAKQLHENTGVSLETLRLDLTNDTNVEQLLDDVVANSDAIITVSVHLTHLLKNVAKSQGKTIGEDLTICCSTATLNMLQMLDIPVLCYYQDFSQAGEILSSLAIQAANEVQAEPKRTINLYEFIQLT</sequence>
<accession>A0A1H5WWM2</accession>
<dbReference type="SUPFAM" id="SSF53822">
    <property type="entry name" value="Periplasmic binding protein-like I"/>
    <property type="match status" value="1"/>
</dbReference>
<dbReference type="CDD" id="cd01392">
    <property type="entry name" value="HTH_LacI"/>
    <property type="match status" value="1"/>
</dbReference>
<evidence type="ECO:0000256" key="2">
    <source>
        <dbReference type="ARBA" id="ARBA00023125"/>
    </source>
</evidence>
<dbReference type="Pfam" id="PF00356">
    <property type="entry name" value="LacI"/>
    <property type="match status" value="1"/>
</dbReference>
<protein>
    <submittedName>
        <fullName evidence="5">Transcriptional regulator, LacI family</fullName>
    </submittedName>
</protein>
<keyword evidence="6" id="KW-1185">Reference proteome</keyword>
<evidence type="ECO:0000256" key="1">
    <source>
        <dbReference type="ARBA" id="ARBA00023015"/>
    </source>
</evidence>
<reference evidence="6" key="1">
    <citation type="submission" date="2016-10" db="EMBL/GenBank/DDBJ databases">
        <authorList>
            <person name="Varghese N."/>
            <person name="Submissions S."/>
        </authorList>
    </citation>
    <scope>NUCLEOTIDE SEQUENCE [LARGE SCALE GENOMIC DNA]</scope>
    <source>
        <strain evidence="6">CGMCC 1.7062</strain>
    </source>
</reference>
<dbReference type="EMBL" id="FNVG01000006">
    <property type="protein sequence ID" value="SEG03912.1"/>
    <property type="molecule type" value="Genomic_DNA"/>
</dbReference>
<dbReference type="PROSITE" id="PS50932">
    <property type="entry name" value="HTH_LACI_2"/>
    <property type="match status" value="1"/>
</dbReference>
<keyword evidence="3" id="KW-0804">Transcription</keyword>
<dbReference type="RefSeq" id="WP_103879857.1">
    <property type="nucleotide sequence ID" value="NZ_FNVG01000006.1"/>
</dbReference>
<evidence type="ECO:0000256" key="3">
    <source>
        <dbReference type="ARBA" id="ARBA00023163"/>
    </source>
</evidence>
<name>A0A1H5WWM2_9VIBR</name>
<organism evidence="5 6">
    <name type="scientific">Vibrio hangzhouensis</name>
    <dbReference type="NCBI Taxonomy" id="462991"/>
    <lineage>
        <taxon>Bacteria</taxon>
        <taxon>Pseudomonadati</taxon>
        <taxon>Pseudomonadota</taxon>
        <taxon>Gammaproteobacteria</taxon>
        <taxon>Vibrionales</taxon>
        <taxon>Vibrionaceae</taxon>
        <taxon>Vibrio</taxon>
    </lineage>
</organism>
<dbReference type="OrthoDB" id="5681588at2"/>
<dbReference type="GO" id="GO:0003700">
    <property type="term" value="F:DNA-binding transcription factor activity"/>
    <property type="evidence" value="ECO:0007669"/>
    <property type="project" value="TreeGrafter"/>
</dbReference>
<dbReference type="PANTHER" id="PTHR30146">
    <property type="entry name" value="LACI-RELATED TRANSCRIPTIONAL REPRESSOR"/>
    <property type="match status" value="1"/>
</dbReference>
<dbReference type="InterPro" id="IPR001761">
    <property type="entry name" value="Peripla_BP/Lac1_sug-bd_dom"/>
</dbReference>
<dbReference type="InterPro" id="IPR000843">
    <property type="entry name" value="HTH_LacI"/>
</dbReference>
<dbReference type="SMART" id="SM00354">
    <property type="entry name" value="HTH_LACI"/>
    <property type="match status" value="1"/>
</dbReference>
<evidence type="ECO:0000313" key="6">
    <source>
        <dbReference type="Proteomes" id="UP000236721"/>
    </source>
</evidence>
<keyword evidence="2" id="KW-0238">DNA-binding</keyword>
<dbReference type="InterPro" id="IPR010982">
    <property type="entry name" value="Lambda_DNA-bd_dom_sf"/>
</dbReference>
<dbReference type="SUPFAM" id="SSF47413">
    <property type="entry name" value="lambda repressor-like DNA-binding domains"/>
    <property type="match status" value="1"/>
</dbReference>
<evidence type="ECO:0000313" key="5">
    <source>
        <dbReference type="EMBL" id="SEG03912.1"/>
    </source>
</evidence>
<dbReference type="Gene3D" id="3.40.50.2300">
    <property type="match status" value="2"/>
</dbReference>
<dbReference type="InterPro" id="IPR028082">
    <property type="entry name" value="Peripla_BP_I"/>
</dbReference>
<feature type="domain" description="HTH lacI-type" evidence="4">
    <location>
        <begin position="10"/>
        <end position="64"/>
    </location>
</feature>
<dbReference type="Proteomes" id="UP000236721">
    <property type="component" value="Unassembled WGS sequence"/>
</dbReference>
<dbReference type="Pfam" id="PF00532">
    <property type="entry name" value="Peripla_BP_1"/>
    <property type="match status" value="1"/>
</dbReference>
<proteinExistence type="predicted"/>
<dbReference type="GO" id="GO:0000976">
    <property type="term" value="F:transcription cis-regulatory region binding"/>
    <property type="evidence" value="ECO:0007669"/>
    <property type="project" value="TreeGrafter"/>
</dbReference>
<gene>
    <name evidence="5" type="ORF">SAMN04488244_106106</name>
</gene>
<dbReference type="Gene3D" id="1.10.260.40">
    <property type="entry name" value="lambda repressor-like DNA-binding domains"/>
    <property type="match status" value="1"/>
</dbReference>